<evidence type="ECO:0000313" key="12">
    <source>
        <dbReference type="Proteomes" id="UP001608902"/>
    </source>
</evidence>
<keyword evidence="3 9" id="KW-0812">Transmembrane</keyword>
<keyword evidence="4 9" id="KW-1133">Transmembrane helix</keyword>
<feature type="transmembrane region" description="Helical" evidence="9">
    <location>
        <begin position="58"/>
        <end position="81"/>
    </location>
</feature>
<evidence type="ECO:0000256" key="2">
    <source>
        <dbReference type="ARBA" id="ARBA00022448"/>
    </source>
</evidence>
<accession>A0ABD6E919</accession>
<dbReference type="PANTHER" id="PTHR45638">
    <property type="entry name" value="CYCLIC NUCLEOTIDE-GATED CATION CHANNEL SUBUNIT A"/>
    <property type="match status" value="1"/>
</dbReference>
<dbReference type="SMART" id="SM00100">
    <property type="entry name" value="cNMP"/>
    <property type="match status" value="1"/>
</dbReference>
<evidence type="ECO:0000256" key="7">
    <source>
        <dbReference type="ARBA" id="ARBA00023286"/>
    </source>
</evidence>
<dbReference type="FunFam" id="1.10.287.630:FF:000001">
    <property type="entry name" value="Cyclic nucleotide-gated channel alpha 3"/>
    <property type="match status" value="1"/>
</dbReference>
<keyword evidence="7" id="KW-1071">Ligand-gated ion channel</keyword>
<feature type="domain" description="Cyclic nucleotide-binding" evidence="10">
    <location>
        <begin position="386"/>
        <end position="503"/>
    </location>
</feature>
<keyword evidence="6 9" id="KW-0472">Membrane</keyword>
<dbReference type="PROSITE" id="PS00888">
    <property type="entry name" value="CNMP_BINDING_1"/>
    <property type="match status" value="1"/>
</dbReference>
<comment type="subcellular location">
    <subcellularLocation>
        <location evidence="1">Membrane</location>
        <topology evidence="1">Multi-pass membrane protein</topology>
    </subcellularLocation>
</comment>
<feature type="transmembrane region" description="Helical" evidence="9">
    <location>
        <begin position="23"/>
        <end position="46"/>
    </location>
</feature>
<feature type="transmembrane region" description="Helical" evidence="9">
    <location>
        <begin position="286"/>
        <end position="307"/>
    </location>
</feature>
<dbReference type="SUPFAM" id="SSF81324">
    <property type="entry name" value="Voltage-gated potassium channels"/>
    <property type="match status" value="1"/>
</dbReference>
<feature type="transmembrane region" description="Helical" evidence="9">
    <location>
        <begin position="156"/>
        <end position="177"/>
    </location>
</feature>
<evidence type="ECO:0000256" key="3">
    <source>
        <dbReference type="ARBA" id="ARBA00022692"/>
    </source>
</evidence>
<gene>
    <name evidence="11" type="ORF">AB6A40_000573</name>
</gene>
<evidence type="ECO:0000256" key="9">
    <source>
        <dbReference type="SAM" id="Phobius"/>
    </source>
</evidence>
<protein>
    <recommendedName>
        <fullName evidence="10">Cyclic nucleotide-binding domain-containing protein</fullName>
    </recommendedName>
</protein>
<dbReference type="InterPro" id="IPR018488">
    <property type="entry name" value="cNMP-bd_CS"/>
</dbReference>
<dbReference type="Gene3D" id="1.10.287.630">
    <property type="entry name" value="Helix hairpin bin"/>
    <property type="match status" value="1"/>
</dbReference>
<dbReference type="PANTHER" id="PTHR45638:SF14">
    <property type="entry name" value="CYCLIC NUCLEOTIDE-BINDING DOMAIN-CONTAINING PROTEIN"/>
    <property type="match status" value="1"/>
</dbReference>
<dbReference type="GO" id="GO:0034220">
    <property type="term" value="P:monoatomic ion transmembrane transport"/>
    <property type="evidence" value="ECO:0007669"/>
    <property type="project" value="UniProtKB-KW"/>
</dbReference>
<dbReference type="InterPro" id="IPR000595">
    <property type="entry name" value="cNMP-bd_dom"/>
</dbReference>
<evidence type="ECO:0000256" key="8">
    <source>
        <dbReference type="ARBA" id="ARBA00023303"/>
    </source>
</evidence>
<keyword evidence="12" id="KW-1185">Reference proteome</keyword>
<evidence type="ECO:0000256" key="5">
    <source>
        <dbReference type="ARBA" id="ARBA00023065"/>
    </source>
</evidence>
<dbReference type="GO" id="GO:0016020">
    <property type="term" value="C:membrane"/>
    <property type="evidence" value="ECO:0007669"/>
    <property type="project" value="UniProtKB-SubCell"/>
</dbReference>
<dbReference type="PROSITE" id="PS50042">
    <property type="entry name" value="CNMP_BINDING_3"/>
    <property type="match status" value="1"/>
</dbReference>
<dbReference type="InterPro" id="IPR018490">
    <property type="entry name" value="cNMP-bd_dom_sf"/>
</dbReference>
<dbReference type="AlphaFoldDB" id="A0ABD6E919"/>
<keyword evidence="2" id="KW-0813">Transport</keyword>
<evidence type="ECO:0000256" key="6">
    <source>
        <dbReference type="ARBA" id="ARBA00023136"/>
    </source>
</evidence>
<evidence type="ECO:0000256" key="4">
    <source>
        <dbReference type="ARBA" id="ARBA00022989"/>
    </source>
</evidence>
<keyword evidence="8" id="KW-0407">Ion channel</keyword>
<keyword evidence="5" id="KW-0406">Ion transport</keyword>
<dbReference type="Gene3D" id="2.60.120.10">
    <property type="entry name" value="Jelly Rolls"/>
    <property type="match status" value="1"/>
</dbReference>
<dbReference type="InterPro" id="IPR050866">
    <property type="entry name" value="CNG_cation_channel"/>
</dbReference>
<evidence type="ECO:0000259" key="10">
    <source>
        <dbReference type="PROSITE" id="PS50042"/>
    </source>
</evidence>
<proteinExistence type="predicted"/>
<reference evidence="11 12" key="1">
    <citation type="submission" date="2024-08" db="EMBL/GenBank/DDBJ databases">
        <title>Gnathostoma spinigerum genome.</title>
        <authorList>
            <person name="Gonzalez-Bertolin B."/>
            <person name="Monzon S."/>
            <person name="Zaballos A."/>
            <person name="Jimenez P."/>
            <person name="Dekumyoy P."/>
            <person name="Varona S."/>
            <person name="Cuesta I."/>
            <person name="Sumanam S."/>
            <person name="Adisakwattana P."/>
            <person name="Gasser R.B."/>
            <person name="Hernandez-Gonzalez A."/>
            <person name="Young N.D."/>
            <person name="Perteguer M.J."/>
        </authorList>
    </citation>
    <scope>NUCLEOTIDE SEQUENCE [LARGE SCALE GENOMIC DNA]</scope>
    <source>
        <strain evidence="11">AL3</strain>
        <tissue evidence="11">Liver</tissue>
    </source>
</reference>
<dbReference type="Proteomes" id="UP001608902">
    <property type="component" value="Unassembled WGS sequence"/>
</dbReference>
<dbReference type="Pfam" id="PF00027">
    <property type="entry name" value="cNMP_binding"/>
    <property type="match status" value="1"/>
</dbReference>
<dbReference type="Pfam" id="PF00520">
    <property type="entry name" value="Ion_trans"/>
    <property type="match status" value="1"/>
</dbReference>
<sequence length="514" mass="59539">MQRLSEVKRTFLFFVINPTSAYYYYWTALLSVGCFYNLMMVVIFIFDDIPKLYFTQWLLGNVFFDAVFVLDIFVQSRVAYLEDGAIVSNVRVLAKRYFRNGTFWIDIIAVLPTDLFLIMRKEISLLRLNRLIKCYHIPRFVERTEMRTHYPNGFRIFWLVITCVVLFHWNACAYFLISLGGDINSPDTNVWIFTYTKIADLVIPMCDVSLADHHGTCGFNETDRNVTLRSQYVDEMMEYWKGKFTTFHFSNFSKEYSLSFYWSALTMTTCGQQPYPQSSIQNALEIVDTLIGLLVFAIIIGSVGNVVSTMNTDQSEFQDQLDGIKFYMNYRLVNQEIQTRVLNCCEYSHAQGMMKDEKVILDVLPRRLQSQIAAELHMETLQRVELLRDCEVGLIYELVQHLHFQMFGPNDYVCRRGELAKEMFIVKRGQLNCVSDDGLEVIEVLKEGSVFGQLSILNLSGKSNANKHTVAVRSFGYTDVYVLRQDDVADVLRDYPESKKMLIGRGNEILSLVS</sequence>
<dbReference type="EMBL" id="JBGFUD010000166">
    <property type="protein sequence ID" value="MFH4973864.1"/>
    <property type="molecule type" value="Genomic_DNA"/>
</dbReference>
<dbReference type="CDD" id="cd00038">
    <property type="entry name" value="CAP_ED"/>
    <property type="match status" value="1"/>
</dbReference>
<name>A0ABD6E919_9BILA</name>
<comment type="caution">
    <text evidence="11">The sequence shown here is derived from an EMBL/GenBank/DDBJ whole genome shotgun (WGS) entry which is preliminary data.</text>
</comment>
<organism evidence="11 12">
    <name type="scientific">Gnathostoma spinigerum</name>
    <dbReference type="NCBI Taxonomy" id="75299"/>
    <lineage>
        <taxon>Eukaryota</taxon>
        <taxon>Metazoa</taxon>
        <taxon>Ecdysozoa</taxon>
        <taxon>Nematoda</taxon>
        <taxon>Chromadorea</taxon>
        <taxon>Rhabditida</taxon>
        <taxon>Spirurina</taxon>
        <taxon>Gnathostomatomorpha</taxon>
        <taxon>Gnathostomatoidea</taxon>
        <taxon>Gnathostomatidae</taxon>
        <taxon>Gnathostoma</taxon>
    </lineage>
</organism>
<evidence type="ECO:0000256" key="1">
    <source>
        <dbReference type="ARBA" id="ARBA00004141"/>
    </source>
</evidence>
<dbReference type="InterPro" id="IPR005821">
    <property type="entry name" value="Ion_trans_dom"/>
</dbReference>
<dbReference type="PROSITE" id="PS51257">
    <property type="entry name" value="PROKAR_LIPOPROTEIN"/>
    <property type="match status" value="1"/>
</dbReference>
<dbReference type="Gene3D" id="1.10.287.70">
    <property type="match status" value="1"/>
</dbReference>
<evidence type="ECO:0000313" key="11">
    <source>
        <dbReference type="EMBL" id="MFH4973864.1"/>
    </source>
</evidence>
<dbReference type="SUPFAM" id="SSF51206">
    <property type="entry name" value="cAMP-binding domain-like"/>
    <property type="match status" value="1"/>
</dbReference>
<dbReference type="InterPro" id="IPR014710">
    <property type="entry name" value="RmlC-like_jellyroll"/>
</dbReference>